<dbReference type="Gene3D" id="3.30.1420.10">
    <property type="match status" value="1"/>
</dbReference>
<dbReference type="InterPro" id="IPR043163">
    <property type="entry name" value="DsrC-like_N"/>
</dbReference>
<dbReference type="EC" id="2.8.1.-" evidence="3"/>
<evidence type="ECO:0000256" key="2">
    <source>
        <dbReference type="ARBA" id="ARBA00022490"/>
    </source>
</evidence>
<dbReference type="SUPFAM" id="SSF69721">
    <property type="entry name" value="DsrC, the gamma subunit of dissimilatory sulfite reductase"/>
    <property type="match status" value="1"/>
</dbReference>
<dbReference type="InterPro" id="IPR025526">
    <property type="entry name" value="DsrC-like_dom_sf"/>
</dbReference>
<comment type="subcellular location">
    <subcellularLocation>
        <location evidence="1">Cytoplasm</location>
    </subcellularLocation>
</comment>
<dbReference type="Pfam" id="PF04358">
    <property type="entry name" value="DsrC"/>
    <property type="match status" value="1"/>
</dbReference>
<protein>
    <recommendedName>
        <fullName evidence="3">Sulfurtransferase</fullName>
        <ecNumber evidence="3">2.8.1.-</ecNumber>
    </recommendedName>
</protein>
<dbReference type="InterPro" id="IPR007453">
    <property type="entry name" value="DsrC/TusE"/>
</dbReference>
<organism evidence="4 5">
    <name type="scientific">Litoribrevibacter euphylliae</name>
    <dbReference type="NCBI Taxonomy" id="1834034"/>
    <lineage>
        <taxon>Bacteria</taxon>
        <taxon>Pseudomonadati</taxon>
        <taxon>Pseudomonadota</taxon>
        <taxon>Gammaproteobacteria</taxon>
        <taxon>Oceanospirillales</taxon>
        <taxon>Oceanospirillaceae</taxon>
        <taxon>Litoribrevibacter</taxon>
    </lineage>
</organism>
<comment type="similarity">
    <text evidence="3">Belongs to the dsrC/tusE family.</text>
</comment>
<dbReference type="EMBL" id="JBHRSZ010000004">
    <property type="protein sequence ID" value="MFC3151598.1"/>
    <property type="molecule type" value="Genomic_DNA"/>
</dbReference>
<comment type="caution">
    <text evidence="4">The sequence shown here is derived from an EMBL/GenBank/DDBJ whole genome shotgun (WGS) entry which is preliminary data.</text>
</comment>
<dbReference type="Gene3D" id="1.10.10.370">
    <property type="entry name" value="DsrC-like protein, C-terminal domain"/>
    <property type="match status" value="1"/>
</dbReference>
<keyword evidence="3" id="KW-0808">Transferase</keyword>
<keyword evidence="5" id="KW-1185">Reference proteome</keyword>
<evidence type="ECO:0000313" key="4">
    <source>
        <dbReference type="EMBL" id="MFC3151598.1"/>
    </source>
</evidence>
<accession>A0ABV7HG70</accession>
<evidence type="ECO:0000313" key="5">
    <source>
        <dbReference type="Proteomes" id="UP001595476"/>
    </source>
</evidence>
<gene>
    <name evidence="4" type="ORF">ACFOEK_11215</name>
</gene>
<dbReference type="Proteomes" id="UP001595476">
    <property type="component" value="Unassembled WGS sequence"/>
</dbReference>
<sequence length="109" mass="12212">MLTVNNQSIETDKEGYLINLNDWNKEVAQALAESENIQLTDKHWEVIEVLRQFYKSYEVSPSARPLAKAIKASLGDEKANSIYLMTLFPESPAKQGAKIAGLPRPANCF</sequence>
<dbReference type="PANTHER" id="PTHR37010:SF1">
    <property type="entry name" value="SULFURTRANSFERASE TUSE"/>
    <property type="match status" value="1"/>
</dbReference>
<dbReference type="RefSeq" id="WP_386720659.1">
    <property type="nucleotide sequence ID" value="NZ_JBHRSZ010000004.1"/>
</dbReference>
<proteinExistence type="inferred from homology"/>
<dbReference type="PANTHER" id="PTHR37010">
    <property type="entry name" value="SULFURTRANSFERASE TUSE"/>
    <property type="match status" value="1"/>
</dbReference>
<dbReference type="PIRSF" id="PIRSF006223">
    <property type="entry name" value="DsrC_TusE"/>
    <property type="match status" value="1"/>
</dbReference>
<dbReference type="NCBIfam" id="TIGR03342">
    <property type="entry name" value="dsrC_tusE_dsvC"/>
    <property type="match status" value="1"/>
</dbReference>
<evidence type="ECO:0000256" key="1">
    <source>
        <dbReference type="ARBA" id="ARBA00004496"/>
    </source>
</evidence>
<reference evidence="5" key="1">
    <citation type="journal article" date="2019" name="Int. J. Syst. Evol. Microbiol.">
        <title>The Global Catalogue of Microorganisms (GCM) 10K type strain sequencing project: providing services to taxonomists for standard genome sequencing and annotation.</title>
        <authorList>
            <consortium name="The Broad Institute Genomics Platform"/>
            <consortium name="The Broad Institute Genome Sequencing Center for Infectious Disease"/>
            <person name="Wu L."/>
            <person name="Ma J."/>
        </authorList>
    </citation>
    <scope>NUCLEOTIDE SEQUENCE [LARGE SCALE GENOMIC DNA]</scope>
    <source>
        <strain evidence="5">KCTC 52438</strain>
    </source>
</reference>
<name>A0ABV7HG70_9GAMM</name>
<comment type="function">
    <text evidence="3">Part of a sulfur-relay system.</text>
</comment>
<evidence type="ECO:0000256" key="3">
    <source>
        <dbReference type="PIRNR" id="PIRNR006223"/>
    </source>
</evidence>
<dbReference type="InterPro" id="IPR042072">
    <property type="entry name" value="DsrC-like_C"/>
</dbReference>
<keyword evidence="2" id="KW-0963">Cytoplasm</keyword>